<dbReference type="Proteomes" id="UP000015524">
    <property type="component" value="Unassembled WGS sequence"/>
</dbReference>
<evidence type="ECO:0000313" key="1">
    <source>
        <dbReference type="EMBL" id="EQA98418.1"/>
    </source>
</evidence>
<dbReference type="Gene3D" id="3.40.50.720">
    <property type="entry name" value="NAD(P)-binding Rossmann-like Domain"/>
    <property type="match status" value="1"/>
</dbReference>
<dbReference type="eggNOG" id="COG1028">
    <property type="taxonomic scope" value="Bacteria"/>
</dbReference>
<name>T0HLH5_9SPHN</name>
<evidence type="ECO:0000313" key="2">
    <source>
        <dbReference type="Proteomes" id="UP000015524"/>
    </source>
</evidence>
<dbReference type="InterPro" id="IPR036291">
    <property type="entry name" value="NAD(P)-bd_dom_sf"/>
</dbReference>
<dbReference type="PATRIC" id="fig|1114964.3.peg.3369"/>
<dbReference type="InterPro" id="IPR002347">
    <property type="entry name" value="SDR_fam"/>
</dbReference>
<sequence>MAEVCVLVGAGPSLGAGLAWKFAREGCRMALVSRDRDALAALEAELRAAGLEATAFPADAADPESVAACFAAIRERLGDPEILLYNAAIVEPATLSDADFDYVMRCFGANAGGALLCAQQVIPAMRRNRRGSILFSGGVLAFEPILGWGVTAIGKAALRNMALVLDQELRGDGIHVASVAIHGGIQTDPFYAPDRIADAFWTLHRQQPASAFEREMHFKRPD</sequence>
<proteinExistence type="predicted"/>
<dbReference type="PANTHER" id="PTHR43431:SF1">
    <property type="entry name" value="OS08G0476300 PROTEIN"/>
    <property type="match status" value="1"/>
</dbReference>
<gene>
    <name evidence="1" type="ORF">L485_17200</name>
</gene>
<keyword evidence="2" id="KW-1185">Reference proteome</keyword>
<protein>
    <recommendedName>
        <fullName evidence="3">Short-chain dehydrogenase</fullName>
    </recommendedName>
</protein>
<dbReference type="Pfam" id="PF00106">
    <property type="entry name" value="adh_short"/>
    <property type="match status" value="1"/>
</dbReference>
<dbReference type="EMBL" id="ATIB01000081">
    <property type="protein sequence ID" value="EQA98418.1"/>
    <property type="molecule type" value="Genomic_DNA"/>
</dbReference>
<dbReference type="RefSeq" id="WP_021246020.1">
    <property type="nucleotide sequence ID" value="NZ_ATIB01000081.1"/>
</dbReference>
<organism evidence="1 2">
    <name type="scientific">Sphingobium baderi LL03</name>
    <dbReference type="NCBI Taxonomy" id="1114964"/>
    <lineage>
        <taxon>Bacteria</taxon>
        <taxon>Pseudomonadati</taxon>
        <taxon>Pseudomonadota</taxon>
        <taxon>Alphaproteobacteria</taxon>
        <taxon>Sphingomonadales</taxon>
        <taxon>Sphingomonadaceae</taxon>
        <taxon>Sphingobium</taxon>
    </lineage>
</organism>
<dbReference type="SUPFAM" id="SSF51735">
    <property type="entry name" value="NAD(P)-binding Rossmann-fold domains"/>
    <property type="match status" value="1"/>
</dbReference>
<dbReference type="PANTHER" id="PTHR43431">
    <property type="entry name" value="OXIDOREDUCTASE, SHORT CHAIN DEHYDROGENASE/REDUCTASE FAMILY (AFU_ORTHOLOGUE AFUA_5G14000)"/>
    <property type="match status" value="1"/>
</dbReference>
<accession>T0HLH5</accession>
<reference evidence="1 2" key="1">
    <citation type="journal article" date="2013" name="Genome Announc.">
        <title>Draft Genome Sequence of a Hexachlorocyclohexane-Degrading Bacterium, Sphingobium baderi Strain LL03T.</title>
        <authorList>
            <person name="Kaur J."/>
            <person name="Verma H."/>
            <person name="Tripathi C."/>
            <person name="Khurana J.P."/>
            <person name="Lal R."/>
        </authorList>
    </citation>
    <scope>NUCLEOTIDE SEQUENCE [LARGE SCALE GENOMIC DNA]</scope>
    <source>
        <strain evidence="1 2">LL03</strain>
    </source>
</reference>
<dbReference type="AlphaFoldDB" id="T0HLH5"/>
<evidence type="ECO:0008006" key="3">
    <source>
        <dbReference type="Google" id="ProtNLM"/>
    </source>
</evidence>
<comment type="caution">
    <text evidence="1">The sequence shown here is derived from an EMBL/GenBank/DDBJ whole genome shotgun (WGS) entry which is preliminary data.</text>
</comment>